<sequence length="61" mass="7347">MDVTVFFSEEEWALLDFDQKSLYREVMLENAKNVESMGKEFILFWVEIGQKVYYDERSEIA</sequence>
<dbReference type="PANTHER" id="PTHR23232">
    <property type="entry name" value="KRAB DOMAIN C2H2 ZINC FINGER"/>
    <property type="match status" value="1"/>
</dbReference>
<evidence type="ECO:0000313" key="2">
    <source>
        <dbReference type="Ensembl" id="ENSLLTP00000009842.1"/>
    </source>
</evidence>
<dbReference type="SUPFAM" id="SSF109640">
    <property type="entry name" value="KRAB domain (Kruppel-associated box)"/>
    <property type="match status" value="1"/>
</dbReference>
<dbReference type="Proteomes" id="UP000694406">
    <property type="component" value="Unplaced"/>
</dbReference>
<accession>A0A8C5RZ79</accession>
<proteinExistence type="predicted"/>
<dbReference type="PANTHER" id="PTHR23232:SF142">
    <property type="entry name" value="GASTRULA ZINC FINGER PROTEIN XLCGF57.1-LIKE-RELATED"/>
    <property type="match status" value="1"/>
</dbReference>
<dbReference type="Pfam" id="PF01352">
    <property type="entry name" value="KRAB"/>
    <property type="match status" value="1"/>
</dbReference>
<reference evidence="2" key="2">
    <citation type="submission" date="2025-09" db="UniProtKB">
        <authorList>
            <consortium name="Ensembl"/>
        </authorList>
    </citation>
    <scope>IDENTIFICATION</scope>
</reference>
<dbReference type="CDD" id="cd07765">
    <property type="entry name" value="KRAB_A-box"/>
    <property type="match status" value="1"/>
</dbReference>
<dbReference type="GeneTree" id="ENSGT00960000189347"/>
<feature type="domain" description="KRAB" evidence="1">
    <location>
        <begin position="1"/>
        <end position="61"/>
    </location>
</feature>
<evidence type="ECO:0000259" key="1">
    <source>
        <dbReference type="PROSITE" id="PS50805"/>
    </source>
</evidence>
<name>A0A8C5RZ79_LATLA</name>
<organism evidence="2 3">
    <name type="scientific">Laticauda laticaudata</name>
    <name type="common">Blue-ringed sea krait</name>
    <name type="synonym">Blue-lipped sea krait</name>
    <dbReference type="NCBI Taxonomy" id="8630"/>
    <lineage>
        <taxon>Eukaryota</taxon>
        <taxon>Metazoa</taxon>
        <taxon>Chordata</taxon>
        <taxon>Craniata</taxon>
        <taxon>Vertebrata</taxon>
        <taxon>Euteleostomi</taxon>
        <taxon>Lepidosauria</taxon>
        <taxon>Squamata</taxon>
        <taxon>Bifurcata</taxon>
        <taxon>Unidentata</taxon>
        <taxon>Episquamata</taxon>
        <taxon>Toxicofera</taxon>
        <taxon>Serpentes</taxon>
        <taxon>Colubroidea</taxon>
        <taxon>Elapidae</taxon>
        <taxon>Laticaudinae</taxon>
        <taxon>Laticauda</taxon>
    </lineage>
</organism>
<dbReference type="InterPro" id="IPR001909">
    <property type="entry name" value="KRAB"/>
</dbReference>
<dbReference type="InterPro" id="IPR036051">
    <property type="entry name" value="KRAB_dom_sf"/>
</dbReference>
<reference evidence="2" key="1">
    <citation type="submission" date="2025-08" db="UniProtKB">
        <authorList>
            <consortium name="Ensembl"/>
        </authorList>
    </citation>
    <scope>IDENTIFICATION</scope>
</reference>
<dbReference type="SMART" id="SM00349">
    <property type="entry name" value="KRAB"/>
    <property type="match status" value="1"/>
</dbReference>
<evidence type="ECO:0000313" key="3">
    <source>
        <dbReference type="Proteomes" id="UP000694406"/>
    </source>
</evidence>
<dbReference type="GO" id="GO:0006355">
    <property type="term" value="P:regulation of DNA-templated transcription"/>
    <property type="evidence" value="ECO:0007669"/>
    <property type="project" value="InterPro"/>
</dbReference>
<dbReference type="Gene3D" id="6.10.140.140">
    <property type="match status" value="1"/>
</dbReference>
<dbReference type="InterPro" id="IPR050169">
    <property type="entry name" value="Krueppel_C2H2_ZnF"/>
</dbReference>
<dbReference type="PROSITE" id="PS50805">
    <property type="entry name" value="KRAB"/>
    <property type="match status" value="1"/>
</dbReference>
<dbReference type="Ensembl" id="ENSLLTT00000010213.1">
    <property type="protein sequence ID" value="ENSLLTP00000009842.1"/>
    <property type="gene ID" value="ENSLLTG00000007527.1"/>
</dbReference>
<keyword evidence="3" id="KW-1185">Reference proteome</keyword>
<dbReference type="AlphaFoldDB" id="A0A8C5RZ79"/>
<protein>
    <recommendedName>
        <fullName evidence="1">KRAB domain-containing protein</fullName>
    </recommendedName>
</protein>